<evidence type="ECO:0000313" key="2">
    <source>
        <dbReference type="Proteomes" id="UP000469949"/>
    </source>
</evidence>
<dbReference type="Proteomes" id="UP000469949">
    <property type="component" value="Unassembled WGS sequence"/>
</dbReference>
<accession>A0A833N3J7</accession>
<proteinExistence type="predicted"/>
<sequence length="46" mass="5587">MPLPGSHTWLQHPWRVRRHIIPKRLPTQRNPHGISLYNNYKYLISL</sequence>
<organism evidence="1 2">
    <name type="scientific">Methylorubrum populi</name>
    <dbReference type="NCBI Taxonomy" id="223967"/>
    <lineage>
        <taxon>Bacteria</taxon>
        <taxon>Pseudomonadati</taxon>
        <taxon>Pseudomonadota</taxon>
        <taxon>Alphaproteobacteria</taxon>
        <taxon>Hyphomicrobiales</taxon>
        <taxon>Methylobacteriaceae</taxon>
        <taxon>Methylorubrum</taxon>
    </lineage>
</organism>
<comment type="caution">
    <text evidence="1">The sequence shown here is derived from an EMBL/GenBank/DDBJ whole genome shotgun (WGS) entry which is preliminary data.</text>
</comment>
<name>A0A833N3J7_9HYPH</name>
<reference evidence="1 2" key="1">
    <citation type="submission" date="2019-10" db="EMBL/GenBank/DDBJ databases">
        <title>Draft Genome Sequence of the Caffeine Degrading Methylotroph Methylorubrum populi PINKEL.</title>
        <authorList>
            <person name="Dawson S.C."/>
            <person name="Zhang X."/>
            <person name="Wright M.E."/>
            <person name="Sharma G."/>
            <person name="Langner J.T."/>
            <person name="Ditty J.L."/>
            <person name="Subuyuj G.A."/>
        </authorList>
    </citation>
    <scope>NUCLEOTIDE SEQUENCE [LARGE SCALE GENOMIC DNA]</scope>
    <source>
        <strain evidence="1 2">Pinkel</strain>
    </source>
</reference>
<protein>
    <submittedName>
        <fullName evidence="1">Uncharacterized protein</fullName>
    </submittedName>
</protein>
<dbReference type="AlphaFoldDB" id="A0A833N3J7"/>
<gene>
    <name evidence="1" type="ORF">F8B43_1545</name>
</gene>
<evidence type="ECO:0000313" key="1">
    <source>
        <dbReference type="EMBL" id="KAB7786144.1"/>
    </source>
</evidence>
<dbReference type="EMBL" id="WEKV01000008">
    <property type="protein sequence ID" value="KAB7786144.1"/>
    <property type="molecule type" value="Genomic_DNA"/>
</dbReference>